<sequence length="468" mass="51733">MENQIFSLGIDIGTTTTQVIFSKFTVKNINSAFFIPKVEVTDKIILHKSQIYFTPLTLENNIDFDAVTKIVRAEFEKAGIKKESISTGAIIVTGETARKDNAELIAHELSDILGDFVVALAGPDLEAVLAGFGAGTYEISKSMKERIINFDVGGGTTNACLFNSGKREDCFALDIGGRLIKFNEYGEVTYISNKIKFMIENFRLNIRVGKTAKFIEIKKLTDKMAEMFVELSGFTQLSENTNKLFIGHKNSGAKVNYITFSGGVSEYIYGNEEICSMEAAIKFGDIGPLLGYSIRKTFDKYKDKIITPRERIRATVIGAGNHSIKISGSTVIFDEEVLPMKNVPIVKVLDDSFEGKDIERIKKDISVYQGRTVALAYEGPKNPSYMQIKNMADGIIKVFEGLEQETIIVVVQNDFAKALGQTIKNKLGNSRRIVCIDEISTSSGDYIDLGKPVAGIIPVVVKTLIFKF</sequence>
<reference evidence="1 2" key="1">
    <citation type="submission" date="2024-11" db="EMBL/GenBank/DDBJ databases">
        <authorList>
            <person name="Heng Y.C."/>
            <person name="Lim A.C.H."/>
            <person name="Lee J.K.Y."/>
            <person name="Kittelmann S."/>
        </authorList>
    </citation>
    <scope>NUCLEOTIDE SEQUENCE [LARGE SCALE GENOMIC DNA]</scope>
    <source>
        <strain evidence="1 2">WILCCON 0114</strain>
    </source>
</reference>
<dbReference type="SUPFAM" id="SSF53067">
    <property type="entry name" value="Actin-like ATPase domain"/>
    <property type="match status" value="1"/>
</dbReference>
<protein>
    <submittedName>
        <fullName evidence="1">Ethanolamine ammonia-lyase reactivating factor EutA</fullName>
    </submittedName>
</protein>
<proteinExistence type="predicted"/>
<dbReference type="InterPro" id="IPR043129">
    <property type="entry name" value="ATPase_NBD"/>
</dbReference>
<dbReference type="Proteomes" id="UP001623592">
    <property type="component" value="Unassembled WGS sequence"/>
</dbReference>
<keyword evidence="2" id="KW-1185">Reference proteome</keyword>
<dbReference type="EMBL" id="JBJIAA010000020">
    <property type="protein sequence ID" value="MFL0252746.1"/>
    <property type="molecule type" value="Genomic_DNA"/>
</dbReference>
<dbReference type="PIRSF" id="PIRSF012293">
    <property type="entry name" value="EutA"/>
    <property type="match status" value="1"/>
</dbReference>
<comment type="caution">
    <text evidence="1">The sequence shown here is derived from an EMBL/GenBank/DDBJ whole genome shotgun (WGS) entry which is preliminary data.</text>
</comment>
<evidence type="ECO:0000313" key="2">
    <source>
        <dbReference type="Proteomes" id="UP001623592"/>
    </source>
</evidence>
<accession>A0ABW8TKG5</accession>
<evidence type="ECO:0000313" key="1">
    <source>
        <dbReference type="EMBL" id="MFL0252746.1"/>
    </source>
</evidence>
<gene>
    <name evidence="1" type="ORF">ACJDT4_20220</name>
</gene>
<dbReference type="RefSeq" id="WP_406789403.1">
    <property type="nucleotide sequence ID" value="NZ_JBJIAA010000020.1"/>
</dbReference>
<dbReference type="Pfam" id="PF06277">
    <property type="entry name" value="EutA"/>
    <property type="match status" value="1"/>
</dbReference>
<organism evidence="1 2">
    <name type="scientific">Clostridium neuense</name>
    <dbReference type="NCBI Taxonomy" id="1728934"/>
    <lineage>
        <taxon>Bacteria</taxon>
        <taxon>Bacillati</taxon>
        <taxon>Bacillota</taxon>
        <taxon>Clostridia</taxon>
        <taxon>Eubacteriales</taxon>
        <taxon>Clostridiaceae</taxon>
        <taxon>Clostridium</taxon>
    </lineage>
</organism>
<name>A0ABW8TKG5_9CLOT</name>
<dbReference type="InterPro" id="IPR009377">
    <property type="entry name" value="EutA"/>
</dbReference>